<dbReference type="InterPro" id="IPR007516">
    <property type="entry name" value="Co_F420_Hydgase/DH_bsu_N"/>
</dbReference>
<dbReference type="PANTHER" id="PTHR31332">
    <property type="entry name" value="7-HYDROXYMETHYL CHLOROPHYLL A REDUCTASE, CHLOROPLASTIC"/>
    <property type="match status" value="1"/>
</dbReference>
<sequence length="374" mass="41259">MQKTATGYVRPRSTGPLPQEFDAAFSQICTGRTIRQEANGRTYDPSWGPLVTVEVGNSTDPAVRFRGSSGGIISTLAIHLLESGKVDFILHTRTDPTDPIGNVTAPSFTRDDILAAAGSRYAPSSPLADLERYLAEGRKFAFIGKPCDIATLRAMARRDPRIDALIPYKLSFFCAGIPGRKGAHALLDRMGVEPDQLARFDYRGNGWPGPTRAERTDGSAVTFDYASSWGQVLSRHLQFRCKICPDGTGEFADIAAADAWYGQDGYPDFDERDGRSLVIARTAEGRALLDEALGQARIELEPLPITDIALMQPYQRDRKRVVLARSLAMLLLGRRRPRFTGLQLLRNTLRTPPLFLLRNMLGTLKRLPKTPRGA</sequence>
<proteinExistence type="predicted"/>
<dbReference type="Proteomes" id="UP001162881">
    <property type="component" value="Unassembled WGS sequence"/>
</dbReference>
<accession>A0ABT0BDK7</accession>
<evidence type="ECO:0000259" key="1">
    <source>
        <dbReference type="Pfam" id="PF04422"/>
    </source>
</evidence>
<evidence type="ECO:0000259" key="2">
    <source>
        <dbReference type="Pfam" id="PF04432"/>
    </source>
</evidence>
<dbReference type="Pfam" id="PF04422">
    <property type="entry name" value="FrhB_FdhB_N"/>
    <property type="match status" value="1"/>
</dbReference>
<dbReference type="PANTHER" id="PTHR31332:SF0">
    <property type="entry name" value="7-HYDROXYMETHYL CHLOROPHYLL A REDUCTASE, CHLOROPLASTIC"/>
    <property type="match status" value="1"/>
</dbReference>
<evidence type="ECO:0000313" key="3">
    <source>
        <dbReference type="EMBL" id="MCJ2183125.1"/>
    </source>
</evidence>
<evidence type="ECO:0000313" key="4">
    <source>
        <dbReference type="Proteomes" id="UP001162881"/>
    </source>
</evidence>
<reference evidence="3" key="1">
    <citation type="submission" date="2022-03" db="EMBL/GenBank/DDBJ databases">
        <title>Identification of a novel bacterium isolated from mangrove sediments.</title>
        <authorList>
            <person name="Pan X."/>
        </authorList>
    </citation>
    <scope>NUCLEOTIDE SEQUENCE</scope>
    <source>
        <strain evidence="3">B1949</strain>
    </source>
</reference>
<gene>
    <name evidence="3" type="ORF">MTR62_10540</name>
</gene>
<feature type="domain" description="Coenzyme F420 hydrogenase/dehydrogenase beta subunit C-terminal" evidence="2">
    <location>
        <begin position="138"/>
        <end position="303"/>
    </location>
</feature>
<dbReference type="InterPro" id="IPR045220">
    <property type="entry name" value="FRHB/FDHB/HCAR-like"/>
</dbReference>
<keyword evidence="4" id="KW-1185">Reference proteome</keyword>
<protein>
    <submittedName>
        <fullName evidence="3">Coenzyme F420 hydrogenase/dehydrogenase, beta subunit C-terminal domain</fullName>
    </submittedName>
</protein>
<name>A0ABT0BDK7_9SPHN</name>
<organism evidence="3 4">
    <name type="scientific">Novosphingobium organovorum</name>
    <dbReference type="NCBI Taxonomy" id="2930092"/>
    <lineage>
        <taxon>Bacteria</taxon>
        <taxon>Pseudomonadati</taxon>
        <taxon>Pseudomonadota</taxon>
        <taxon>Alphaproteobacteria</taxon>
        <taxon>Sphingomonadales</taxon>
        <taxon>Sphingomonadaceae</taxon>
        <taxon>Novosphingobium</taxon>
    </lineage>
</organism>
<comment type="caution">
    <text evidence="3">The sequence shown here is derived from an EMBL/GenBank/DDBJ whole genome shotgun (WGS) entry which is preliminary data.</text>
</comment>
<dbReference type="EMBL" id="JALHLF010000035">
    <property type="protein sequence ID" value="MCJ2183125.1"/>
    <property type="molecule type" value="Genomic_DNA"/>
</dbReference>
<dbReference type="RefSeq" id="WP_244020483.1">
    <property type="nucleotide sequence ID" value="NZ_JALHLF010000035.1"/>
</dbReference>
<feature type="domain" description="Coenzyme F420 hydrogenase/dehydrogenase beta subunit N-terminal" evidence="1">
    <location>
        <begin position="56"/>
        <end position="128"/>
    </location>
</feature>
<dbReference type="InterPro" id="IPR007525">
    <property type="entry name" value="FrhB_FdhB_C"/>
</dbReference>
<dbReference type="Pfam" id="PF04432">
    <property type="entry name" value="FrhB_FdhB_C"/>
    <property type="match status" value="1"/>
</dbReference>